<evidence type="ECO:0000313" key="4">
    <source>
        <dbReference type="EMBL" id="ACG63238.1"/>
    </source>
</evidence>
<dbReference type="PANTHER" id="PTHR43479:SF7">
    <property type="entry name" value="TETR-FAMILY TRANSCRIPTIONAL REGULATOR"/>
    <property type="match status" value="1"/>
</dbReference>
<dbReference type="KEGG" id="sez:Sez_1917"/>
<organism evidence="4 5">
    <name type="scientific">Streptococcus equi subsp. zooepidemicus (strain MGCS10565)</name>
    <dbReference type="NCBI Taxonomy" id="552526"/>
    <lineage>
        <taxon>Bacteria</taxon>
        <taxon>Bacillati</taxon>
        <taxon>Bacillota</taxon>
        <taxon>Bacilli</taxon>
        <taxon>Lactobacillales</taxon>
        <taxon>Streptococcaceae</taxon>
        <taxon>Streptococcus</taxon>
    </lineage>
</organism>
<evidence type="ECO:0000256" key="2">
    <source>
        <dbReference type="PROSITE-ProRule" id="PRU00335"/>
    </source>
</evidence>
<dbReference type="InterPro" id="IPR001647">
    <property type="entry name" value="HTH_TetR"/>
</dbReference>
<dbReference type="HOGENOM" id="CLU_087539_0_1_9"/>
<evidence type="ECO:0000256" key="1">
    <source>
        <dbReference type="ARBA" id="ARBA00023125"/>
    </source>
</evidence>
<dbReference type="PANTHER" id="PTHR43479">
    <property type="entry name" value="ACREF/ENVCD OPERON REPRESSOR-RELATED"/>
    <property type="match status" value="1"/>
</dbReference>
<reference evidence="4 5" key="1">
    <citation type="journal article" date="2008" name="PLoS ONE">
        <title>Genome sequence of a lancefield group C Streptococcus zooepidemicus strain causing epidemic nephritis: new information about an old disease.</title>
        <authorList>
            <person name="Beres S.B."/>
            <person name="Sesso R."/>
            <person name="Pinto S.W.L."/>
            <person name="Hoe N.P."/>
            <person name="Porcella S.F."/>
            <person name="Deleo F.R."/>
            <person name="Musser J.M."/>
        </authorList>
    </citation>
    <scope>NUCLEOTIDE SEQUENCE [LARGE SCALE GENOMIC DNA]</scope>
    <source>
        <strain evidence="4 5">MGCS10565</strain>
    </source>
</reference>
<sequence length="200" mass="23699">MTFYKEKINFLDIMSTSVQKEIMMDSRKQQTKKAILNAMVSLLKTESFDDVTTVQLAKMAGISRSSFYTHYKDKYEMIDYYQQTFFHKLEYIFEKEYQNKEHAFLEVFEFLKREQLLSALLSSNGTREIQSFIINKVRLLITTDLQDKFSKDILSPTEKEYRSIYLAHAFFGVCQSWIAKGKKESPQEMTRFVLKMLSKT</sequence>
<protein>
    <submittedName>
        <fullName evidence="4">Transcriptional regulator TetR family</fullName>
    </submittedName>
</protein>
<dbReference type="PROSITE" id="PS50977">
    <property type="entry name" value="HTH_TETR_2"/>
    <property type="match status" value="1"/>
</dbReference>
<dbReference type="InterPro" id="IPR009057">
    <property type="entry name" value="Homeodomain-like_sf"/>
</dbReference>
<dbReference type="InterPro" id="IPR039532">
    <property type="entry name" value="TetR_C_Firmicutes"/>
</dbReference>
<name>B4U0M9_STREM</name>
<dbReference type="GO" id="GO:0003677">
    <property type="term" value="F:DNA binding"/>
    <property type="evidence" value="ECO:0007669"/>
    <property type="project" value="UniProtKB-UniRule"/>
</dbReference>
<accession>B4U0M9</accession>
<dbReference type="Gene3D" id="1.10.357.10">
    <property type="entry name" value="Tetracycline Repressor, domain 2"/>
    <property type="match status" value="1"/>
</dbReference>
<feature type="DNA-binding region" description="H-T-H motif" evidence="2">
    <location>
        <begin position="52"/>
        <end position="71"/>
    </location>
</feature>
<gene>
    <name evidence="4" type="ordered locus">Sez_1917</name>
</gene>
<dbReference type="AlphaFoldDB" id="B4U0M9"/>
<dbReference type="Pfam" id="PF14278">
    <property type="entry name" value="TetR_C_8"/>
    <property type="match status" value="1"/>
</dbReference>
<evidence type="ECO:0000313" key="5">
    <source>
        <dbReference type="Proteomes" id="UP000001873"/>
    </source>
</evidence>
<evidence type="ECO:0000259" key="3">
    <source>
        <dbReference type="PROSITE" id="PS50977"/>
    </source>
</evidence>
<dbReference type="EMBL" id="CP001129">
    <property type="protein sequence ID" value="ACG63238.1"/>
    <property type="molecule type" value="Genomic_DNA"/>
</dbReference>
<dbReference type="PRINTS" id="PR00455">
    <property type="entry name" value="HTHTETR"/>
</dbReference>
<keyword evidence="1 2" id="KW-0238">DNA-binding</keyword>
<dbReference type="Pfam" id="PF00440">
    <property type="entry name" value="TetR_N"/>
    <property type="match status" value="1"/>
</dbReference>
<proteinExistence type="predicted"/>
<dbReference type="Proteomes" id="UP000001873">
    <property type="component" value="Chromosome"/>
</dbReference>
<feature type="domain" description="HTH tetR-type" evidence="3">
    <location>
        <begin position="29"/>
        <end position="89"/>
    </location>
</feature>
<dbReference type="SUPFAM" id="SSF46689">
    <property type="entry name" value="Homeodomain-like"/>
    <property type="match status" value="1"/>
</dbReference>
<dbReference type="InterPro" id="IPR050624">
    <property type="entry name" value="HTH-type_Tx_Regulator"/>
</dbReference>